<evidence type="ECO:0000256" key="6">
    <source>
        <dbReference type="ARBA" id="ARBA00022448"/>
    </source>
</evidence>
<keyword evidence="12" id="KW-1015">Disulfide bond</keyword>
<dbReference type="AlphaFoldDB" id="A0A0L0DRY5"/>
<dbReference type="STRING" id="461836.A0A0L0DRY5"/>
<evidence type="ECO:0000256" key="4">
    <source>
        <dbReference type="ARBA" id="ARBA00008006"/>
    </source>
</evidence>
<dbReference type="RefSeq" id="XP_013761701.1">
    <property type="nucleotide sequence ID" value="XM_013906247.1"/>
</dbReference>
<evidence type="ECO:0000256" key="12">
    <source>
        <dbReference type="ARBA" id="ARBA00023157"/>
    </source>
</evidence>
<evidence type="ECO:0000256" key="1">
    <source>
        <dbReference type="ARBA" id="ARBA00003195"/>
    </source>
</evidence>
<evidence type="ECO:0000313" key="13">
    <source>
        <dbReference type="EMBL" id="KNC54801.1"/>
    </source>
</evidence>
<dbReference type="GO" id="GO:0005758">
    <property type="term" value="C:mitochondrial intermembrane space"/>
    <property type="evidence" value="ECO:0007669"/>
    <property type="project" value="UniProtKB-SubCell"/>
</dbReference>
<keyword evidence="10" id="KW-0496">Mitochondrion</keyword>
<comment type="subcellular location">
    <subcellularLocation>
        <location evidence="3">Mitochondrion inner membrane</location>
        <topology evidence="3">Peripheral membrane protein</topology>
    </subcellularLocation>
    <subcellularLocation>
        <location evidence="2">Mitochondrion intermembrane space</location>
    </subcellularLocation>
</comment>
<dbReference type="Proteomes" id="UP000054408">
    <property type="component" value="Unassembled WGS sequence"/>
</dbReference>
<dbReference type="Pfam" id="PF05676">
    <property type="entry name" value="NDUF_B7"/>
    <property type="match status" value="1"/>
</dbReference>
<keyword evidence="6" id="KW-0813">Transport</keyword>
<keyword evidence="11" id="KW-0472">Membrane</keyword>
<evidence type="ECO:0000256" key="11">
    <source>
        <dbReference type="ARBA" id="ARBA00023136"/>
    </source>
</evidence>
<evidence type="ECO:0000256" key="3">
    <source>
        <dbReference type="ARBA" id="ARBA00004637"/>
    </source>
</evidence>
<proteinExistence type="inferred from homology"/>
<dbReference type="PANTHER" id="PTHR20900:SF0">
    <property type="entry name" value="NADH DEHYDROGENASE [UBIQUINONE] 1 BETA SUBCOMPLEX SUBUNIT 7"/>
    <property type="match status" value="1"/>
</dbReference>
<keyword evidence="7" id="KW-0679">Respiratory chain</keyword>
<dbReference type="GeneID" id="25561397"/>
<comment type="similarity">
    <text evidence="4">Belongs to the complex I NDUFB7 subunit family.</text>
</comment>
<dbReference type="GO" id="GO:0005743">
    <property type="term" value="C:mitochondrial inner membrane"/>
    <property type="evidence" value="ECO:0007669"/>
    <property type="project" value="UniProtKB-SubCell"/>
</dbReference>
<comment type="function">
    <text evidence="1">Accessory subunit of the mitochondrial membrane respiratory chain NADH dehydrogenase (Complex I), that is believed not to be involved in catalysis. Complex I functions in the transfer of electrons from NADH to the respiratory chain. The immediate electron acceptor for the enzyme is believed to be ubiquinone.</text>
</comment>
<dbReference type="OMA" id="HELHAYN"/>
<dbReference type="PANTHER" id="PTHR20900">
    <property type="entry name" value="NADH:UBIQUINONE OXIDOREDUCTASE B18-LIKE SUBUNIT"/>
    <property type="match status" value="1"/>
</dbReference>
<evidence type="ECO:0000256" key="10">
    <source>
        <dbReference type="ARBA" id="ARBA00023128"/>
    </source>
</evidence>
<keyword evidence="13" id="KW-0830">Ubiquinone</keyword>
<evidence type="ECO:0000256" key="9">
    <source>
        <dbReference type="ARBA" id="ARBA00022982"/>
    </source>
</evidence>
<reference evidence="13 14" key="1">
    <citation type="submission" date="2010-05" db="EMBL/GenBank/DDBJ databases">
        <title>The Genome Sequence of Thecamonas trahens ATCC 50062.</title>
        <authorList>
            <consortium name="The Broad Institute Genome Sequencing Platform"/>
            <person name="Russ C."/>
            <person name="Cuomo C."/>
            <person name="Shea T."/>
            <person name="Young S.K."/>
            <person name="Zeng Q."/>
            <person name="Koehrsen M."/>
            <person name="Haas B."/>
            <person name="Borodovsky M."/>
            <person name="Guigo R."/>
            <person name="Alvarado L."/>
            <person name="Berlin A."/>
            <person name="Bochicchio J."/>
            <person name="Borenstein D."/>
            <person name="Chapman S."/>
            <person name="Chen Z."/>
            <person name="Freedman E."/>
            <person name="Gellesch M."/>
            <person name="Goldberg J."/>
            <person name="Griggs A."/>
            <person name="Gujja S."/>
            <person name="Heilman E."/>
            <person name="Heiman D."/>
            <person name="Hepburn T."/>
            <person name="Howarth C."/>
            <person name="Jen D."/>
            <person name="Larson L."/>
            <person name="Mehta T."/>
            <person name="Park D."/>
            <person name="Pearson M."/>
            <person name="Roberts A."/>
            <person name="Saif S."/>
            <person name="Shenoy N."/>
            <person name="Sisk P."/>
            <person name="Stolte C."/>
            <person name="Sykes S."/>
            <person name="Thomson T."/>
            <person name="Walk T."/>
            <person name="White J."/>
            <person name="Yandava C."/>
            <person name="Burger G."/>
            <person name="Gray M.W."/>
            <person name="Holland P.W.H."/>
            <person name="King N."/>
            <person name="Lang F.B.F."/>
            <person name="Roger A.J."/>
            <person name="Ruiz-Trillo I."/>
            <person name="Lander E."/>
            <person name="Nusbaum C."/>
        </authorList>
    </citation>
    <scope>NUCLEOTIDE SEQUENCE [LARGE SCALE GENOMIC DNA]</scope>
    <source>
        <strain evidence="13 14">ATCC 50062</strain>
    </source>
</reference>
<evidence type="ECO:0000256" key="8">
    <source>
        <dbReference type="ARBA" id="ARBA00022792"/>
    </source>
</evidence>
<dbReference type="eggNOG" id="KOG3468">
    <property type="taxonomic scope" value="Eukaryota"/>
</dbReference>
<keyword evidence="8" id="KW-0999">Mitochondrion inner membrane</keyword>
<keyword evidence="9" id="KW-0249">Electron transport</keyword>
<keyword evidence="14" id="KW-1185">Reference proteome</keyword>
<gene>
    <name evidence="13" type="ORF">AMSG_01654</name>
</gene>
<dbReference type="EMBL" id="GL349438">
    <property type="protein sequence ID" value="KNC54801.1"/>
    <property type="molecule type" value="Genomic_DNA"/>
</dbReference>
<dbReference type="OrthoDB" id="268414at2759"/>
<accession>A0A0L0DRY5</accession>
<dbReference type="InterPro" id="IPR008698">
    <property type="entry name" value="NDUB7"/>
</dbReference>
<evidence type="ECO:0000256" key="5">
    <source>
        <dbReference type="ARBA" id="ARBA00018677"/>
    </source>
</evidence>
<evidence type="ECO:0000256" key="2">
    <source>
        <dbReference type="ARBA" id="ARBA00004569"/>
    </source>
</evidence>
<name>A0A0L0DRY5_THETB</name>
<sequence length="85" mass="10111">MSAPEATQQEMKEARLDLAFRDGCAHLLIPLNQCRRSTLYMPFKCTDERHTYEKCQYDEYIKRVKLMMRKKQEDGNSPLAPWQRA</sequence>
<evidence type="ECO:0000256" key="7">
    <source>
        <dbReference type="ARBA" id="ARBA00022660"/>
    </source>
</evidence>
<dbReference type="PROSITE" id="PS51808">
    <property type="entry name" value="CHCH"/>
    <property type="match status" value="1"/>
</dbReference>
<organism evidence="13 14">
    <name type="scientific">Thecamonas trahens ATCC 50062</name>
    <dbReference type="NCBI Taxonomy" id="461836"/>
    <lineage>
        <taxon>Eukaryota</taxon>
        <taxon>Apusozoa</taxon>
        <taxon>Apusomonadida</taxon>
        <taxon>Apusomonadidae</taxon>
        <taxon>Thecamonas</taxon>
    </lineage>
</organism>
<protein>
    <recommendedName>
        <fullName evidence="5">NADH dehydrogenase [ubiquinone] 1 beta subcomplex subunit 7</fullName>
    </recommendedName>
</protein>
<evidence type="ECO:0000313" key="14">
    <source>
        <dbReference type="Proteomes" id="UP000054408"/>
    </source>
</evidence>